<comment type="caution">
    <text evidence="2">The sequence shown here is derived from an EMBL/GenBank/DDBJ whole genome shotgun (WGS) entry which is preliminary data.</text>
</comment>
<evidence type="ECO:0000313" key="2">
    <source>
        <dbReference type="EMBL" id="GJG59099.1"/>
    </source>
</evidence>
<dbReference type="GeneID" id="72466862"/>
<feature type="compositionally biased region" description="Basic and acidic residues" evidence="1">
    <location>
        <begin position="141"/>
        <end position="151"/>
    </location>
</feature>
<evidence type="ECO:0000256" key="1">
    <source>
        <dbReference type="SAM" id="MobiDB-lite"/>
    </source>
</evidence>
<evidence type="ECO:0000313" key="3">
    <source>
        <dbReference type="Proteomes" id="UP000825483"/>
    </source>
</evidence>
<keyword evidence="3" id="KW-1185">Reference proteome</keyword>
<reference evidence="2" key="1">
    <citation type="journal article" date="2022" name="Int. J. Syst. Evol. Microbiol.">
        <title>Prevotella lacticifex sp. nov., isolated from the rumen of cows.</title>
        <authorList>
            <person name="Shinkai T."/>
            <person name="Ikeyama N."/>
            <person name="Kumagai M."/>
            <person name="Ohmori H."/>
            <person name="Sakamoto M."/>
            <person name="Ohkuma M."/>
            <person name="Mitsumori M."/>
        </authorList>
    </citation>
    <scope>NUCLEOTIDE SEQUENCE</scope>
    <source>
        <strain evidence="2">R5076</strain>
    </source>
</reference>
<name>A0A9R1CAM1_9BACT</name>
<accession>A0A9R1CAM1</accession>
<proteinExistence type="predicted"/>
<organism evidence="2 3">
    <name type="scientific">Prevotella lacticifex</name>
    <dbReference type="NCBI Taxonomy" id="2854755"/>
    <lineage>
        <taxon>Bacteria</taxon>
        <taxon>Pseudomonadati</taxon>
        <taxon>Bacteroidota</taxon>
        <taxon>Bacteroidia</taxon>
        <taxon>Bacteroidales</taxon>
        <taxon>Prevotellaceae</taxon>
        <taxon>Prevotella</taxon>
    </lineage>
</organism>
<feature type="region of interest" description="Disordered" evidence="1">
    <location>
        <begin position="123"/>
        <end position="207"/>
    </location>
</feature>
<dbReference type="RefSeq" id="WP_223928892.1">
    <property type="nucleotide sequence ID" value="NZ_BPTU01000001.1"/>
</dbReference>
<dbReference type="AlphaFoldDB" id="A0A9R1CAM1"/>
<dbReference type="EMBL" id="BPUB01000002">
    <property type="protein sequence ID" value="GJG59099.1"/>
    <property type="molecule type" value="Genomic_DNA"/>
</dbReference>
<sequence length="354" mass="40568">MRDFGLLYETIADPWFAEEPKRITWFLQLLASVDDAGVVEMSRAKFGSLFKATPDAAFYFLQQLSKRELITLEQHARSTQITICHIDGYDVVTRKQHANSTQTDDNTRNLHATYTQVNDGKSECYDHFARNPHANSTQTEEEQRTENRKETSLSPTPPITKEKIKEKKPLTRSCAPDFVGTALPLPGKDSEKERKAEERRKKAEERKAKEKSLITKAREVFETYYHELYDADYYWQAKDAVAMKRLLQKITFGRTNRAQPLPCEDDDLLKALDIFLRMINKAWLMNNFSVNKIDGQYNEIVSEIKNKNNHVSRIKKSQQTSTAILANQAAGLLNDIAKADELYYRGEQGGSGTS</sequence>
<dbReference type="Proteomes" id="UP000825483">
    <property type="component" value="Unassembled WGS sequence"/>
</dbReference>
<feature type="compositionally biased region" description="Basic and acidic residues" evidence="1">
    <location>
        <begin position="188"/>
        <end position="207"/>
    </location>
</feature>
<protein>
    <submittedName>
        <fullName evidence="2">Uncharacterized protein</fullName>
    </submittedName>
</protein>
<gene>
    <name evidence="2" type="ORF">PRLR5076_19500</name>
</gene>
<feature type="compositionally biased region" description="Basic and acidic residues" evidence="1">
    <location>
        <begin position="160"/>
        <end position="169"/>
    </location>
</feature>